<dbReference type="Pfam" id="PF02469">
    <property type="entry name" value="Fasciclin"/>
    <property type="match status" value="2"/>
</dbReference>
<name>A0A136J9N0_9PEZI</name>
<evidence type="ECO:0000313" key="4">
    <source>
        <dbReference type="Proteomes" id="UP000070501"/>
    </source>
</evidence>
<dbReference type="InterPro" id="IPR036378">
    <property type="entry name" value="FAS1_dom_sf"/>
</dbReference>
<feature type="domain" description="FAS1" evidence="2">
    <location>
        <begin position="267"/>
        <end position="449"/>
    </location>
</feature>
<dbReference type="PANTHER" id="PTHR10900:SF125">
    <property type="entry name" value="FAS1 DOMAIN-CONTAINING PROTEIN YLR001C"/>
    <property type="match status" value="1"/>
</dbReference>
<dbReference type="AlphaFoldDB" id="A0A136J9N0"/>
<dbReference type="OrthoDB" id="7700931at2759"/>
<feature type="compositionally biased region" description="Basic and acidic residues" evidence="1">
    <location>
        <begin position="97"/>
        <end position="115"/>
    </location>
</feature>
<dbReference type="EMBL" id="KQ964247">
    <property type="protein sequence ID" value="KXJ93889.1"/>
    <property type="molecule type" value="Genomic_DNA"/>
</dbReference>
<dbReference type="InParanoid" id="A0A136J9N0"/>
<reference evidence="4" key="1">
    <citation type="submission" date="2016-02" db="EMBL/GenBank/DDBJ databases">
        <title>Draft genome sequence of Microdochium bolleyi, a fungal endophyte of beachgrass.</title>
        <authorList>
            <consortium name="DOE Joint Genome Institute"/>
            <person name="David A.S."/>
            <person name="May G."/>
            <person name="Haridas S."/>
            <person name="Lim J."/>
            <person name="Wang M."/>
            <person name="Labutti K."/>
            <person name="Lipzen A."/>
            <person name="Barry K."/>
            <person name="Grigoriev I.V."/>
        </authorList>
    </citation>
    <scope>NUCLEOTIDE SEQUENCE [LARGE SCALE GENOMIC DNA]</scope>
    <source>
        <strain evidence="4">J235TASD1</strain>
    </source>
</reference>
<dbReference type="SUPFAM" id="SSF82153">
    <property type="entry name" value="FAS1 domain"/>
    <property type="match status" value="2"/>
</dbReference>
<dbReference type="InterPro" id="IPR000782">
    <property type="entry name" value="FAS1_domain"/>
</dbReference>
<feature type="compositionally biased region" description="Basic residues" evidence="1">
    <location>
        <begin position="116"/>
        <end position="129"/>
    </location>
</feature>
<dbReference type="Gene3D" id="2.30.180.10">
    <property type="entry name" value="FAS1 domain"/>
    <property type="match status" value="2"/>
</dbReference>
<dbReference type="InterPro" id="IPR050904">
    <property type="entry name" value="Adhesion/Biosynth-related"/>
</dbReference>
<evidence type="ECO:0000313" key="3">
    <source>
        <dbReference type="EMBL" id="KXJ93889.1"/>
    </source>
</evidence>
<sequence>MRYVKVLPFAAAASAIVIPDEATIRALATDKAQDVDDAVSSWWHSVPSADELRTSLGDLLSSSLEAVEHKASKLHGYIPDIEFDLFGNEDYEDDDGDHDHDGPPHRGPPPHDGRPPHHRPPHRGHRGDHGHHDISNLTVYQAISASNYTTKFAKLVDEFPDIVKALNSTKANHTVFAPIDRAFDKIPEHHKKPSKEFLEKLLEYHIVPGYFPAGRVLAGHTFPTLLKEEALGGRQQRLRIQLGLFGLRINFYSKIIAPNLTFKNGIVHGIESILVPPPPAQKIVELLPGSFSTLLLAAEKTGLADKAKEHSHDLTGLTIFAPTNSAFRRLGPAANAFLFNSERGLKYLKALLKYHIVANETLYSDAYYGHKKHDGDGDGDDEDKTVEGRATENGHFHVDLPTLLGDRRLSIDIARWYGLIEIKINGFTRVAVQDGVARDGVIHTLNSVLIPPHEQKGALPSGAEISVEDLVERLEGFVSDDGQGDVPVADWIGEL</sequence>
<dbReference type="PROSITE" id="PS50213">
    <property type="entry name" value="FAS1"/>
    <property type="match status" value="2"/>
</dbReference>
<evidence type="ECO:0000256" key="1">
    <source>
        <dbReference type="SAM" id="MobiDB-lite"/>
    </source>
</evidence>
<protein>
    <submittedName>
        <fullName evidence="3">Fasciclin domain-domain-containing protein</fullName>
    </submittedName>
</protein>
<organism evidence="3 4">
    <name type="scientific">Microdochium bolleyi</name>
    <dbReference type="NCBI Taxonomy" id="196109"/>
    <lineage>
        <taxon>Eukaryota</taxon>
        <taxon>Fungi</taxon>
        <taxon>Dikarya</taxon>
        <taxon>Ascomycota</taxon>
        <taxon>Pezizomycotina</taxon>
        <taxon>Sordariomycetes</taxon>
        <taxon>Xylariomycetidae</taxon>
        <taxon>Xylariales</taxon>
        <taxon>Microdochiaceae</taxon>
        <taxon>Microdochium</taxon>
    </lineage>
</organism>
<dbReference type="Proteomes" id="UP000070501">
    <property type="component" value="Unassembled WGS sequence"/>
</dbReference>
<gene>
    <name evidence="3" type="ORF">Micbo1qcDRAFT_39768</name>
</gene>
<keyword evidence="4" id="KW-1185">Reference proteome</keyword>
<dbReference type="SMART" id="SM00554">
    <property type="entry name" value="FAS1"/>
    <property type="match status" value="2"/>
</dbReference>
<dbReference type="PANTHER" id="PTHR10900">
    <property type="entry name" value="PERIOSTIN-RELATED"/>
    <property type="match status" value="1"/>
</dbReference>
<accession>A0A136J9N0</accession>
<proteinExistence type="predicted"/>
<evidence type="ECO:0000259" key="2">
    <source>
        <dbReference type="PROSITE" id="PS50213"/>
    </source>
</evidence>
<dbReference type="STRING" id="196109.A0A136J9N0"/>
<feature type="domain" description="FAS1" evidence="2">
    <location>
        <begin position="136"/>
        <end position="274"/>
    </location>
</feature>
<feature type="region of interest" description="Disordered" evidence="1">
    <location>
        <begin position="89"/>
        <end position="133"/>
    </location>
</feature>